<sequence>MSGSAFLAVCVSAYYYIFCNDLIPSYSVFYISKDQINSYVDRNINVNARGGDFVIPLNTEDIGDDGMGGVIEGGGDDEDTDVLLFKEKQKLETPSSLGTESNILRQLPSYLALGVLFSITIGLCVQLILLMLSEVIEFSSEESRLVLFHFTLNLLVFLLTLVLPFILFNLLVNNNPIHIFSFSSKIRLTIITSCMVGWFVLLSRFGTLSQSFTPIQLYNRSLLEWKINEISIGGIVTLAILLGVGSTSTAFKLYLRVRHGTDGSGTVSVSSINYLIRSYNNTTGLLHKRQHELQKLVTLTTNGTVYNNGNIQEGAPKSHRRQQLLNKVQSFASLGSSLNDEEETSLNNEIKSLQMLRLGIYHDIVKQINQYVSSKSLKINKEEQDVLQKLNTGITIGFGAYCTYRIITVLLIRLPYFLLLKTESKPSLSTRTGETQTMSEDNDNLAATVAKDALAITISKMVSAIITLPISEKQLVNQLSFILSGSLFIGSISNVLTTFRSISKAFPLFFINENTYTKGTMHYIKHLVMGELFGIYVIATALLIRTNLPSTMSYQVSKVLSLLGGSNQQTLHNISIQEVALIDEWFDKIFGASCLITLFLIAMQLFVNDKSGEDYDEEMVVEDYDDLPLNEFDSTSGHHESQSGSNLPVGATAKEHIDTVDNATLHNPQVHPIKSSQFPIPPQTVSNIKHLSETATIKNASLSSSLKKSACSESSFTSKVFSHVSKSTTESNGLEDPASPYTIGSNIQHKKPSLEVESTASFQLPVNSGKTLGRAPCRRHPSLKLPTFTASSSATTVSLPVSALAQDSTLRLSLPISSSQKANKNIIKNPNPPKESYLLSTFNLDEYNAELNSKYQFRNPIKGRSISTRRVGQATLSYSSLCSSTNSSSLTVKGSGHELLVDSKNDIPKSCKGDQILSEDIIFQTEFNKAQSSEKSNYGLQNLTASEIKTTDWEIEQIIECLRLDLEVASVIKSMIPIEELQSMLEERIQDIPLIDKALFEDLKLKSSKLQEKWFSSEIPDRHNEQVTELLKVSWEINDWFDSTDIILKLYSFT</sequence>
<feature type="domain" description="Golgi pH regulator conserved" evidence="8">
    <location>
        <begin position="221"/>
        <end position="293"/>
    </location>
</feature>
<evidence type="ECO:0000256" key="3">
    <source>
        <dbReference type="ARBA" id="ARBA00022989"/>
    </source>
</evidence>
<feature type="region of interest" description="Disordered" evidence="5">
    <location>
        <begin position="726"/>
        <end position="746"/>
    </location>
</feature>
<dbReference type="OrthoDB" id="264392at2759"/>
<evidence type="ECO:0000256" key="2">
    <source>
        <dbReference type="ARBA" id="ARBA00022692"/>
    </source>
</evidence>
<proteinExistence type="predicted"/>
<keyword evidence="4 6" id="KW-0472">Membrane</keyword>
<dbReference type="PANTHER" id="PTHR15948">
    <property type="entry name" value="G-PROTEIN COUPLED RECEPTOR 89-RELATED"/>
    <property type="match status" value="1"/>
</dbReference>
<evidence type="ECO:0000256" key="4">
    <source>
        <dbReference type="ARBA" id="ARBA00023136"/>
    </source>
</evidence>
<evidence type="ECO:0000313" key="10">
    <source>
        <dbReference type="Proteomes" id="UP000790833"/>
    </source>
</evidence>
<dbReference type="Proteomes" id="UP000790833">
    <property type="component" value="Unassembled WGS sequence"/>
</dbReference>
<dbReference type="AlphaFoldDB" id="A0A9P7V5U4"/>
<dbReference type="GeneID" id="66116162"/>
<reference evidence="9" key="1">
    <citation type="submission" date="2021-03" db="EMBL/GenBank/DDBJ databases">
        <authorList>
            <person name="Palmer J.M."/>
        </authorList>
    </citation>
    <scope>NUCLEOTIDE SEQUENCE</scope>
    <source>
        <strain evidence="9">ARV_011</strain>
    </source>
</reference>
<feature type="transmembrane region" description="Helical" evidence="6">
    <location>
        <begin position="230"/>
        <end position="251"/>
    </location>
</feature>
<name>A0A9P7V5U4_9ASCO</name>
<evidence type="ECO:0000313" key="9">
    <source>
        <dbReference type="EMBL" id="KAG7191822.1"/>
    </source>
</evidence>
<accession>A0A9P7V5U4</accession>
<gene>
    <name evidence="9" type="ORF">KQ657_002788</name>
</gene>
<feature type="transmembrane region" description="Helical" evidence="6">
    <location>
        <begin position="145"/>
        <end position="168"/>
    </location>
</feature>
<dbReference type="InterPro" id="IPR022535">
    <property type="entry name" value="Golgi_pH-regulator_cons_dom"/>
</dbReference>
<feature type="domain" description="Abscisic acid G-protein coupled receptor-like" evidence="7">
    <location>
        <begin position="383"/>
        <end position="603"/>
    </location>
</feature>
<feature type="transmembrane region" description="Helical" evidence="6">
    <location>
        <begin position="6"/>
        <end position="23"/>
    </location>
</feature>
<evidence type="ECO:0000259" key="7">
    <source>
        <dbReference type="Pfam" id="PF12430"/>
    </source>
</evidence>
<evidence type="ECO:0008006" key="11">
    <source>
        <dbReference type="Google" id="ProtNLM"/>
    </source>
</evidence>
<dbReference type="Pfam" id="PF12430">
    <property type="entry name" value="ABA_GPCR"/>
    <property type="match status" value="1"/>
</dbReference>
<feature type="transmembrane region" description="Helical" evidence="6">
    <location>
        <begin position="188"/>
        <end position="210"/>
    </location>
</feature>
<dbReference type="GO" id="GO:0016020">
    <property type="term" value="C:membrane"/>
    <property type="evidence" value="ECO:0007669"/>
    <property type="project" value="UniProtKB-SubCell"/>
</dbReference>
<keyword evidence="10" id="KW-1185">Reference proteome</keyword>
<dbReference type="EMBL" id="JAHMUF010000023">
    <property type="protein sequence ID" value="KAG7191822.1"/>
    <property type="molecule type" value="Genomic_DNA"/>
</dbReference>
<organism evidence="9 10">
    <name type="scientific">Scheffersomyces spartinae</name>
    <dbReference type="NCBI Taxonomy" id="45513"/>
    <lineage>
        <taxon>Eukaryota</taxon>
        <taxon>Fungi</taxon>
        <taxon>Dikarya</taxon>
        <taxon>Ascomycota</taxon>
        <taxon>Saccharomycotina</taxon>
        <taxon>Pichiomycetes</taxon>
        <taxon>Debaryomycetaceae</taxon>
        <taxon>Scheffersomyces</taxon>
    </lineage>
</organism>
<evidence type="ECO:0000259" key="8">
    <source>
        <dbReference type="Pfam" id="PF12537"/>
    </source>
</evidence>
<evidence type="ECO:0000256" key="1">
    <source>
        <dbReference type="ARBA" id="ARBA00004141"/>
    </source>
</evidence>
<feature type="transmembrane region" description="Helical" evidence="6">
    <location>
        <begin position="481"/>
        <end position="502"/>
    </location>
</feature>
<dbReference type="PANTHER" id="PTHR15948:SF0">
    <property type="entry name" value="GOLGI PH REGULATOR A-RELATED"/>
    <property type="match status" value="1"/>
</dbReference>
<comment type="subcellular location">
    <subcellularLocation>
        <location evidence="1">Membrane</location>
        <topology evidence="1">Multi-pass membrane protein</topology>
    </subcellularLocation>
</comment>
<feature type="transmembrane region" description="Helical" evidence="6">
    <location>
        <begin position="110"/>
        <end position="133"/>
    </location>
</feature>
<evidence type="ECO:0000256" key="5">
    <source>
        <dbReference type="SAM" id="MobiDB-lite"/>
    </source>
</evidence>
<evidence type="ECO:0000256" key="6">
    <source>
        <dbReference type="SAM" id="Phobius"/>
    </source>
</evidence>
<protein>
    <recommendedName>
        <fullName evidence="11">Golgi pH regulator</fullName>
    </recommendedName>
</protein>
<dbReference type="RefSeq" id="XP_043047374.1">
    <property type="nucleotide sequence ID" value="XM_043193537.1"/>
</dbReference>
<feature type="transmembrane region" description="Helical" evidence="6">
    <location>
        <begin position="398"/>
        <end position="419"/>
    </location>
</feature>
<dbReference type="Pfam" id="PF12537">
    <property type="entry name" value="GPHR_N"/>
    <property type="match status" value="1"/>
</dbReference>
<comment type="caution">
    <text evidence="9">The sequence shown here is derived from an EMBL/GenBank/DDBJ whole genome shotgun (WGS) entry which is preliminary data.</text>
</comment>
<dbReference type="InterPro" id="IPR015672">
    <property type="entry name" value="GPHR/GTG"/>
</dbReference>
<feature type="transmembrane region" description="Helical" evidence="6">
    <location>
        <begin position="523"/>
        <end position="544"/>
    </location>
</feature>
<keyword evidence="2 6" id="KW-0812">Transmembrane</keyword>
<keyword evidence="3 6" id="KW-1133">Transmembrane helix</keyword>
<dbReference type="InterPro" id="IPR025969">
    <property type="entry name" value="ABA_GPCR_dom"/>
</dbReference>